<dbReference type="GO" id="GO:0046983">
    <property type="term" value="F:protein dimerization activity"/>
    <property type="evidence" value="ECO:0007669"/>
    <property type="project" value="InterPro"/>
</dbReference>
<evidence type="ECO:0000256" key="1">
    <source>
        <dbReference type="SAM" id="MobiDB-lite"/>
    </source>
</evidence>
<sequence length="294" mass="33452">MHPNNSVDIFQLERQPWRYAIATASESISWNYSPVEFTGFPSDKSPGWAESCIHSPDGGPKSLPYQPFTFDRPVKYLNEQLPQKPLHIYSSDHAVDPHPLSSLTSVPIVSKNKFDCQSTSQLNTAKNEREQQRVKRVNAAFALLRRHLPSPAPKSRSRRRKRGRKPLMFGESEKNEQVLRISTLPPPSMENISTVQNLRRRRNTKVNTLRMAIAYIEQLTQLLEVPMVSAVVNVHDFIIHVGCWYANDSASRLTDIGKDGHPRPPHVTDSTVQVMPQHRIRGREVIALVDDLRA</sequence>
<accession>A0A183T2A2</accession>
<dbReference type="SMART" id="SM00353">
    <property type="entry name" value="HLH"/>
    <property type="match status" value="1"/>
</dbReference>
<feature type="compositionally biased region" description="Basic residues" evidence="1">
    <location>
        <begin position="155"/>
        <end position="165"/>
    </location>
</feature>
<keyword evidence="4" id="KW-1185">Reference proteome</keyword>
<dbReference type="WBParaSite" id="SSLN_0001101101-mRNA-1">
    <property type="protein sequence ID" value="SSLN_0001101101-mRNA-1"/>
    <property type="gene ID" value="SSLN_0001101101"/>
</dbReference>
<organism evidence="5">
    <name type="scientific">Schistocephalus solidus</name>
    <name type="common">Tapeworm</name>
    <dbReference type="NCBI Taxonomy" id="70667"/>
    <lineage>
        <taxon>Eukaryota</taxon>
        <taxon>Metazoa</taxon>
        <taxon>Spiralia</taxon>
        <taxon>Lophotrochozoa</taxon>
        <taxon>Platyhelminthes</taxon>
        <taxon>Cestoda</taxon>
        <taxon>Eucestoda</taxon>
        <taxon>Diphyllobothriidea</taxon>
        <taxon>Diphyllobothriidae</taxon>
        <taxon>Schistocephalus</taxon>
    </lineage>
</organism>
<dbReference type="Proteomes" id="UP000275846">
    <property type="component" value="Unassembled WGS sequence"/>
</dbReference>
<dbReference type="EMBL" id="UYSU01035974">
    <property type="protein sequence ID" value="VDL96985.1"/>
    <property type="molecule type" value="Genomic_DNA"/>
</dbReference>
<dbReference type="InterPro" id="IPR011598">
    <property type="entry name" value="bHLH_dom"/>
</dbReference>
<protein>
    <submittedName>
        <fullName evidence="5">Helix-loop-helix DNA-binding domain</fullName>
    </submittedName>
</protein>
<feature type="region of interest" description="Disordered" evidence="1">
    <location>
        <begin position="148"/>
        <end position="177"/>
    </location>
</feature>
<gene>
    <name evidence="3" type="ORF">SSLN_LOCUS10600</name>
</gene>
<reference evidence="5" key="1">
    <citation type="submission" date="2016-06" db="UniProtKB">
        <authorList>
            <consortium name="WormBaseParasite"/>
        </authorList>
    </citation>
    <scope>IDENTIFICATION</scope>
</reference>
<evidence type="ECO:0000313" key="3">
    <source>
        <dbReference type="EMBL" id="VDL96985.1"/>
    </source>
</evidence>
<reference evidence="3 4" key="2">
    <citation type="submission" date="2018-11" db="EMBL/GenBank/DDBJ databases">
        <authorList>
            <consortium name="Pathogen Informatics"/>
        </authorList>
    </citation>
    <scope>NUCLEOTIDE SEQUENCE [LARGE SCALE GENOMIC DNA]</scope>
    <source>
        <strain evidence="3 4">NST_G2</strain>
    </source>
</reference>
<dbReference type="PROSITE" id="PS50888">
    <property type="entry name" value="BHLH"/>
    <property type="match status" value="1"/>
</dbReference>
<dbReference type="AlphaFoldDB" id="A0A183T2A2"/>
<dbReference type="SUPFAM" id="SSF47459">
    <property type="entry name" value="HLH, helix-loop-helix DNA-binding domain"/>
    <property type="match status" value="1"/>
</dbReference>
<evidence type="ECO:0000259" key="2">
    <source>
        <dbReference type="PROSITE" id="PS50888"/>
    </source>
</evidence>
<dbReference type="STRING" id="70667.A0A183T2A2"/>
<proteinExistence type="predicted"/>
<evidence type="ECO:0000313" key="5">
    <source>
        <dbReference type="WBParaSite" id="SSLN_0001101101-mRNA-1"/>
    </source>
</evidence>
<name>A0A183T2A2_SCHSO</name>
<feature type="domain" description="BHLH" evidence="2">
    <location>
        <begin position="121"/>
        <end position="219"/>
    </location>
</feature>
<dbReference type="InterPro" id="IPR036638">
    <property type="entry name" value="HLH_DNA-bd_sf"/>
</dbReference>
<dbReference type="Gene3D" id="4.10.280.10">
    <property type="entry name" value="Helix-loop-helix DNA-binding domain"/>
    <property type="match status" value="1"/>
</dbReference>
<evidence type="ECO:0000313" key="4">
    <source>
        <dbReference type="Proteomes" id="UP000275846"/>
    </source>
</evidence>
<dbReference type="Pfam" id="PF00010">
    <property type="entry name" value="HLH"/>
    <property type="match status" value="1"/>
</dbReference>